<evidence type="ECO:0000256" key="4">
    <source>
        <dbReference type="ARBA" id="ARBA00022840"/>
    </source>
</evidence>
<feature type="domain" description="AMP-dependent synthetase/ligase" evidence="5">
    <location>
        <begin position="18"/>
        <end position="184"/>
    </location>
</feature>
<evidence type="ECO:0000313" key="7">
    <source>
        <dbReference type="Proteomes" id="UP001165060"/>
    </source>
</evidence>
<keyword evidence="3" id="KW-0547">Nucleotide-binding</keyword>
<evidence type="ECO:0000259" key="5">
    <source>
        <dbReference type="Pfam" id="PF00501"/>
    </source>
</evidence>
<accession>A0ABQ6MHZ8</accession>
<dbReference type="InterPro" id="IPR020845">
    <property type="entry name" value="AMP-binding_CS"/>
</dbReference>
<keyword evidence="4" id="KW-0067">ATP-binding</keyword>
<evidence type="ECO:0000256" key="3">
    <source>
        <dbReference type="ARBA" id="ARBA00022741"/>
    </source>
</evidence>
<dbReference type="InterPro" id="IPR042099">
    <property type="entry name" value="ANL_N_sf"/>
</dbReference>
<dbReference type="EMBL" id="BRYB01002862">
    <property type="protein sequence ID" value="GMI26718.1"/>
    <property type="molecule type" value="Genomic_DNA"/>
</dbReference>
<gene>
    <name evidence="6" type="ORF">TeGR_g12577</name>
</gene>
<sequence length="456" mass="50149">MADVEEGEEVGWEEGEGPAPIKWSSDLFYIYTSGTTGLPKASKVNHLRFYMGGSMLSWMCHVTSSDKIYCALPLYHSAGGMVGISSCMNSGAEIVIRDKFSVSGLSDDIVKHGCTVLQYIGEFARFALNGSKDPEKDKLCGKTLRVAFGNGMRPEVWGPFQKRWGIGRIVEFYGATEGNANLCNNSGLIGAIGIVPSFVKFLYPVCLARCDPSTGELKRDKNGLVEMSSPGEPGQLLGLIKADDPARRYDGYTDKKASDKKIARDVKKQGDQWFLTGDLLKADWFGFFYWVDRIGDTYRWKGENVSTAEVAAAFGGWGDESGESALSSVEDANVYGVEIPNQDGRAGMAKVELKGGKAVDDIDFNAMYCELAEQLPAYARPLFLRVNLERKKEIEEGEGLTGTFKHKKGAFRDQGYNVAEIEEGGEGVWMRDDKAKTFVRMTTKTQSLLDSGKIRV</sequence>
<dbReference type="SUPFAM" id="SSF56801">
    <property type="entry name" value="Acetyl-CoA synthetase-like"/>
    <property type="match status" value="1"/>
</dbReference>
<protein>
    <recommendedName>
        <fullName evidence="5">AMP-dependent synthetase/ligase domain-containing protein</fullName>
    </recommendedName>
</protein>
<organism evidence="6 7">
    <name type="scientific">Tetraparma gracilis</name>
    <dbReference type="NCBI Taxonomy" id="2962635"/>
    <lineage>
        <taxon>Eukaryota</taxon>
        <taxon>Sar</taxon>
        <taxon>Stramenopiles</taxon>
        <taxon>Ochrophyta</taxon>
        <taxon>Bolidophyceae</taxon>
        <taxon>Parmales</taxon>
        <taxon>Triparmaceae</taxon>
        <taxon>Tetraparma</taxon>
    </lineage>
</organism>
<proteinExistence type="inferred from homology"/>
<dbReference type="Gene3D" id="3.40.50.12780">
    <property type="entry name" value="N-terminal domain of ligase-like"/>
    <property type="match status" value="1"/>
</dbReference>
<keyword evidence="7" id="KW-1185">Reference proteome</keyword>
<comment type="similarity">
    <text evidence="1">Belongs to the ATP-dependent AMP-binding enzyme family.</text>
</comment>
<keyword evidence="2" id="KW-0436">Ligase</keyword>
<name>A0ABQ6MHZ8_9STRA</name>
<evidence type="ECO:0000256" key="2">
    <source>
        <dbReference type="ARBA" id="ARBA00022598"/>
    </source>
</evidence>
<reference evidence="6 7" key="1">
    <citation type="journal article" date="2023" name="Commun. Biol.">
        <title>Genome analysis of Parmales, the sister group of diatoms, reveals the evolutionary specialization of diatoms from phago-mixotrophs to photoautotrophs.</title>
        <authorList>
            <person name="Ban H."/>
            <person name="Sato S."/>
            <person name="Yoshikawa S."/>
            <person name="Yamada K."/>
            <person name="Nakamura Y."/>
            <person name="Ichinomiya M."/>
            <person name="Sato N."/>
            <person name="Blanc-Mathieu R."/>
            <person name="Endo H."/>
            <person name="Kuwata A."/>
            <person name="Ogata H."/>
        </authorList>
    </citation>
    <scope>NUCLEOTIDE SEQUENCE [LARGE SCALE GENOMIC DNA]</scope>
</reference>
<dbReference type="Pfam" id="PF00501">
    <property type="entry name" value="AMP-binding"/>
    <property type="match status" value="1"/>
</dbReference>
<dbReference type="PROSITE" id="PS00455">
    <property type="entry name" value="AMP_BINDING"/>
    <property type="match status" value="1"/>
</dbReference>
<dbReference type="PANTHER" id="PTHR43107:SF15">
    <property type="entry name" value="FATTY ACID TRANSPORT PROTEIN 3, ISOFORM A"/>
    <property type="match status" value="1"/>
</dbReference>
<dbReference type="InterPro" id="IPR000873">
    <property type="entry name" value="AMP-dep_synth/lig_dom"/>
</dbReference>
<evidence type="ECO:0000313" key="6">
    <source>
        <dbReference type="EMBL" id="GMI26718.1"/>
    </source>
</evidence>
<comment type="caution">
    <text evidence="6">The sequence shown here is derived from an EMBL/GenBank/DDBJ whole genome shotgun (WGS) entry which is preliminary data.</text>
</comment>
<evidence type="ECO:0000256" key="1">
    <source>
        <dbReference type="ARBA" id="ARBA00006432"/>
    </source>
</evidence>
<dbReference type="PANTHER" id="PTHR43107">
    <property type="entry name" value="LONG-CHAIN FATTY ACID TRANSPORT PROTEIN"/>
    <property type="match status" value="1"/>
</dbReference>
<dbReference type="Proteomes" id="UP001165060">
    <property type="component" value="Unassembled WGS sequence"/>
</dbReference>